<sequence>MQSEPVIAESAYKHGIDSADMVHAFNNAITAFDLGEGFIMLVGPALDATLLEIGYVTSTDAHVIVHAMKARPNYLR</sequence>
<gene>
    <name evidence="1" type="ORF">SAMN04490239_0154</name>
</gene>
<protein>
    <submittedName>
        <fullName evidence="1">Uncharacterized protein</fullName>
    </submittedName>
</protein>
<dbReference type="RefSeq" id="WP_072948775.1">
    <property type="nucleotide sequence ID" value="NZ_FNSV01000001.1"/>
</dbReference>
<organism evidence="1 2">
    <name type="scientific">Rhodococcus koreensis</name>
    <dbReference type="NCBI Taxonomy" id="99653"/>
    <lineage>
        <taxon>Bacteria</taxon>
        <taxon>Bacillati</taxon>
        <taxon>Actinomycetota</taxon>
        <taxon>Actinomycetes</taxon>
        <taxon>Mycobacteriales</taxon>
        <taxon>Nocardiaceae</taxon>
        <taxon>Rhodococcus</taxon>
    </lineage>
</organism>
<evidence type="ECO:0000313" key="1">
    <source>
        <dbReference type="EMBL" id="SEB29852.1"/>
    </source>
</evidence>
<evidence type="ECO:0000313" key="2">
    <source>
        <dbReference type="Proteomes" id="UP000183561"/>
    </source>
</evidence>
<name>A0A1H4I995_9NOCA</name>
<keyword evidence="2" id="KW-1185">Reference proteome</keyword>
<dbReference type="Proteomes" id="UP000183561">
    <property type="component" value="Unassembled WGS sequence"/>
</dbReference>
<dbReference type="OrthoDB" id="3577648at2"/>
<proteinExistence type="predicted"/>
<dbReference type="AlphaFoldDB" id="A0A1H4I995"/>
<reference evidence="2" key="1">
    <citation type="submission" date="2016-10" db="EMBL/GenBank/DDBJ databases">
        <authorList>
            <person name="Varghese N."/>
            <person name="Submissions S."/>
        </authorList>
    </citation>
    <scope>NUCLEOTIDE SEQUENCE [LARGE SCALE GENOMIC DNA]</scope>
    <source>
        <strain evidence="2">DSM 44498</strain>
    </source>
</reference>
<dbReference type="EMBL" id="FNSV01000001">
    <property type="protein sequence ID" value="SEB29852.1"/>
    <property type="molecule type" value="Genomic_DNA"/>
</dbReference>
<accession>A0A1H4I995</accession>